<keyword evidence="4" id="KW-1185">Reference proteome</keyword>
<reference evidence="2" key="2">
    <citation type="submission" date="2020-09" db="EMBL/GenBank/DDBJ databases">
        <authorList>
            <person name="Kikuchi T."/>
        </authorList>
    </citation>
    <scope>NUCLEOTIDE SEQUENCE</scope>
    <source>
        <strain evidence="2">Ka4C1</strain>
    </source>
</reference>
<evidence type="ECO:0000313" key="4">
    <source>
        <dbReference type="Proteomes" id="UP000659654"/>
    </source>
</evidence>
<dbReference type="WBParaSite" id="BXY_0101900.1">
    <property type="protein sequence ID" value="BXY_0101900.1"/>
    <property type="gene ID" value="BXY_0101900"/>
</dbReference>
<dbReference type="Proteomes" id="UP000582659">
    <property type="component" value="Unassembled WGS sequence"/>
</dbReference>
<keyword evidence="1" id="KW-0472">Membrane</keyword>
<dbReference type="Proteomes" id="UP000095284">
    <property type="component" value="Unplaced"/>
</dbReference>
<protein>
    <submittedName>
        <fullName evidence="2">(pine wood nematode) hypothetical protein</fullName>
    </submittedName>
</protein>
<accession>A0A1I7RJY7</accession>
<dbReference type="Proteomes" id="UP000659654">
    <property type="component" value="Unassembled WGS sequence"/>
</dbReference>
<organism evidence="3 5">
    <name type="scientific">Bursaphelenchus xylophilus</name>
    <name type="common">Pinewood nematode worm</name>
    <name type="synonym">Aphelenchoides xylophilus</name>
    <dbReference type="NCBI Taxonomy" id="6326"/>
    <lineage>
        <taxon>Eukaryota</taxon>
        <taxon>Metazoa</taxon>
        <taxon>Ecdysozoa</taxon>
        <taxon>Nematoda</taxon>
        <taxon>Chromadorea</taxon>
        <taxon>Rhabditida</taxon>
        <taxon>Tylenchina</taxon>
        <taxon>Tylenchomorpha</taxon>
        <taxon>Aphelenchoidea</taxon>
        <taxon>Aphelenchoididae</taxon>
        <taxon>Bursaphelenchus</taxon>
    </lineage>
</organism>
<dbReference type="SMR" id="A0A1I7RJY7"/>
<evidence type="ECO:0000313" key="2">
    <source>
        <dbReference type="EMBL" id="CAD5235303.1"/>
    </source>
</evidence>
<keyword evidence="1" id="KW-1133">Transmembrane helix</keyword>
<proteinExistence type="predicted"/>
<dbReference type="EMBL" id="CAJFDI010000006">
    <property type="protein sequence ID" value="CAD5235303.1"/>
    <property type="molecule type" value="Genomic_DNA"/>
</dbReference>
<name>A0A1I7RJY7_BURXY</name>
<reference evidence="5" key="1">
    <citation type="submission" date="2016-11" db="UniProtKB">
        <authorList>
            <consortium name="WormBaseParasite"/>
        </authorList>
    </citation>
    <scope>IDENTIFICATION</scope>
</reference>
<gene>
    <name evidence="2" type="ORF">BXYJ_LOCUS15394</name>
</gene>
<evidence type="ECO:0000313" key="5">
    <source>
        <dbReference type="WBParaSite" id="BXY_0101900.1"/>
    </source>
</evidence>
<sequence length="66" mass="7536">MPHKKTLRQFSYRLDEGPEEDNGEWKRACLLSLTFIMLLLGTVAATVLIVIFGLKSFSEYKPEESS</sequence>
<dbReference type="OrthoDB" id="10451268at2759"/>
<evidence type="ECO:0000256" key="1">
    <source>
        <dbReference type="SAM" id="Phobius"/>
    </source>
</evidence>
<dbReference type="AlphaFoldDB" id="A0A1I7RJY7"/>
<keyword evidence="1" id="KW-0812">Transmembrane</keyword>
<feature type="transmembrane region" description="Helical" evidence="1">
    <location>
        <begin position="30"/>
        <end position="54"/>
    </location>
</feature>
<dbReference type="EMBL" id="CAJFCV020000006">
    <property type="protein sequence ID" value="CAG9131631.1"/>
    <property type="molecule type" value="Genomic_DNA"/>
</dbReference>
<evidence type="ECO:0000313" key="3">
    <source>
        <dbReference type="Proteomes" id="UP000095284"/>
    </source>
</evidence>